<gene>
    <name evidence="5" type="ORF">JOF46_001045</name>
</gene>
<dbReference type="Gene3D" id="1.20.120.530">
    <property type="entry name" value="GntR ligand-binding domain-like"/>
    <property type="match status" value="1"/>
</dbReference>
<evidence type="ECO:0000259" key="4">
    <source>
        <dbReference type="PROSITE" id="PS50949"/>
    </source>
</evidence>
<dbReference type="PANTHER" id="PTHR43537">
    <property type="entry name" value="TRANSCRIPTIONAL REGULATOR, GNTR FAMILY"/>
    <property type="match status" value="1"/>
</dbReference>
<keyword evidence="6" id="KW-1185">Reference proteome</keyword>
<accession>A0ABS4WB37</accession>
<keyword evidence="2 5" id="KW-0238">DNA-binding</keyword>
<dbReference type="SUPFAM" id="SSF48008">
    <property type="entry name" value="GntR ligand-binding domain-like"/>
    <property type="match status" value="1"/>
</dbReference>
<evidence type="ECO:0000256" key="2">
    <source>
        <dbReference type="ARBA" id="ARBA00023125"/>
    </source>
</evidence>
<dbReference type="InterPro" id="IPR008920">
    <property type="entry name" value="TF_FadR/GntR_C"/>
</dbReference>
<proteinExistence type="predicted"/>
<dbReference type="Proteomes" id="UP000766570">
    <property type="component" value="Unassembled WGS sequence"/>
</dbReference>
<dbReference type="Pfam" id="PF07729">
    <property type="entry name" value="FCD"/>
    <property type="match status" value="1"/>
</dbReference>
<evidence type="ECO:0000313" key="6">
    <source>
        <dbReference type="Proteomes" id="UP000766570"/>
    </source>
</evidence>
<dbReference type="SMART" id="SM00345">
    <property type="entry name" value="HTH_GNTR"/>
    <property type="match status" value="1"/>
</dbReference>
<comment type="caution">
    <text evidence="5">The sequence shown here is derived from an EMBL/GenBank/DDBJ whole genome shotgun (WGS) entry which is preliminary data.</text>
</comment>
<dbReference type="SUPFAM" id="SSF46785">
    <property type="entry name" value="Winged helix' DNA-binding domain"/>
    <property type="match status" value="1"/>
</dbReference>
<evidence type="ECO:0000313" key="5">
    <source>
        <dbReference type="EMBL" id="MBP2373133.1"/>
    </source>
</evidence>
<dbReference type="InterPro" id="IPR000524">
    <property type="entry name" value="Tscrpt_reg_HTH_GntR"/>
</dbReference>
<keyword evidence="3" id="KW-0804">Transcription</keyword>
<dbReference type="PANTHER" id="PTHR43537:SF24">
    <property type="entry name" value="GLUCONATE OPERON TRANSCRIPTIONAL REPRESSOR"/>
    <property type="match status" value="1"/>
</dbReference>
<dbReference type="PROSITE" id="PS50949">
    <property type="entry name" value="HTH_GNTR"/>
    <property type="match status" value="1"/>
</dbReference>
<name>A0ABS4WB37_9MICC</name>
<dbReference type="InterPro" id="IPR036390">
    <property type="entry name" value="WH_DNA-bd_sf"/>
</dbReference>
<sequence>MIKSGASSIENQGATVAIQRQSLREQIETEIMNRVGAGDFDMGESINEVTLSADLGVSRTPLREALISLTQQGVITRISGKGFRWAPISERDFAEAVQIIAALECLGLELSPADELNVIAPRILAAAQAFTATEALAEEVNSHDDDFHELLLSKCPNRRLLETIASHKVALRRYEKFFVGAKDRVERAATEHSAIAKALIAKDLSAAQAALTANWLNSTSRIGKAMASKEGAKVAV</sequence>
<dbReference type="GO" id="GO:0003677">
    <property type="term" value="F:DNA binding"/>
    <property type="evidence" value="ECO:0007669"/>
    <property type="project" value="UniProtKB-KW"/>
</dbReference>
<feature type="domain" description="HTH gntR-type" evidence="4">
    <location>
        <begin position="21"/>
        <end position="88"/>
    </location>
</feature>
<dbReference type="RefSeq" id="WP_209906353.1">
    <property type="nucleotide sequence ID" value="NZ_BAAAMI010000019.1"/>
</dbReference>
<keyword evidence="1" id="KW-0805">Transcription regulation</keyword>
<dbReference type="InterPro" id="IPR011711">
    <property type="entry name" value="GntR_C"/>
</dbReference>
<dbReference type="InterPro" id="IPR036388">
    <property type="entry name" value="WH-like_DNA-bd_sf"/>
</dbReference>
<organism evidence="5 6">
    <name type="scientific">Paeniglutamicibacter psychrophenolicus</name>
    <dbReference type="NCBI Taxonomy" id="257454"/>
    <lineage>
        <taxon>Bacteria</taxon>
        <taxon>Bacillati</taxon>
        <taxon>Actinomycetota</taxon>
        <taxon>Actinomycetes</taxon>
        <taxon>Micrococcales</taxon>
        <taxon>Micrococcaceae</taxon>
        <taxon>Paeniglutamicibacter</taxon>
    </lineage>
</organism>
<protein>
    <submittedName>
        <fullName evidence="5">DNA-binding GntR family transcriptional regulator</fullName>
    </submittedName>
</protein>
<evidence type="ECO:0000256" key="3">
    <source>
        <dbReference type="ARBA" id="ARBA00023163"/>
    </source>
</evidence>
<dbReference type="Gene3D" id="1.10.10.10">
    <property type="entry name" value="Winged helix-like DNA-binding domain superfamily/Winged helix DNA-binding domain"/>
    <property type="match status" value="1"/>
</dbReference>
<dbReference type="Pfam" id="PF00392">
    <property type="entry name" value="GntR"/>
    <property type="match status" value="1"/>
</dbReference>
<evidence type="ECO:0000256" key="1">
    <source>
        <dbReference type="ARBA" id="ARBA00023015"/>
    </source>
</evidence>
<dbReference type="SMART" id="SM00895">
    <property type="entry name" value="FCD"/>
    <property type="match status" value="1"/>
</dbReference>
<reference evidence="5 6" key="1">
    <citation type="submission" date="2021-03" db="EMBL/GenBank/DDBJ databases">
        <title>Sequencing the genomes of 1000 actinobacteria strains.</title>
        <authorList>
            <person name="Klenk H.-P."/>
        </authorList>
    </citation>
    <scope>NUCLEOTIDE SEQUENCE [LARGE SCALE GENOMIC DNA]</scope>
    <source>
        <strain evidence="5 6">DSM 15454</strain>
    </source>
</reference>
<dbReference type="EMBL" id="JAGIOE010000001">
    <property type="protein sequence ID" value="MBP2373133.1"/>
    <property type="molecule type" value="Genomic_DNA"/>
</dbReference>